<accession>A0ACC0H0A9</accession>
<evidence type="ECO:0000313" key="1">
    <source>
        <dbReference type="EMBL" id="KAI8006545.1"/>
    </source>
</evidence>
<protein>
    <submittedName>
        <fullName evidence="1">Uncharacterized protein</fullName>
    </submittedName>
</protein>
<comment type="caution">
    <text evidence="1">The sequence shown here is derived from an EMBL/GenBank/DDBJ whole genome shotgun (WGS) entry which is preliminary data.</text>
</comment>
<dbReference type="Proteomes" id="UP001060215">
    <property type="component" value="Chromosome 7"/>
</dbReference>
<gene>
    <name evidence="1" type="ORF">LOK49_LG07G02989</name>
</gene>
<evidence type="ECO:0000313" key="2">
    <source>
        <dbReference type="Proteomes" id="UP001060215"/>
    </source>
</evidence>
<sequence length="103" mass="11670">MEATLEHAKNLESNEQSWINSELNAKLKEKMTETRKQWKVEGRPLKMIVGTGLPLMYSHGTMIRIVAIVKEITKMDSNMVALIGGNRYRGGLVFRGLVVVVQR</sequence>
<keyword evidence="2" id="KW-1185">Reference proteome</keyword>
<name>A0ACC0H0A9_9ERIC</name>
<reference evidence="1 2" key="1">
    <citation type="journal article" date="2022" name="Plant J.">
        <title>Chromosome-level genome of Camellia lanceoleosa provides a valuable resource for understanding genome evolution and self-incompatibility.</title>
        <authorList>
            <person name="Gong W."/>
            <person name="Xiao S."/>
            <person name="Wang L."/>
            <person name="Liao Z."/>
            <person name="Chang Y."/>
            <person name="Mo W."/>
            <person name="Hu G."/>
            <person name="Li W."/>
            <person name="Zhao G."/>
            <person name="Zhu H."/>
            <person name="Hu X."/>
            <person name="Ji K."/>
            <person name="Xiang X."/>
            <person name="Song Q."/>
            <person name="Yuan D."/>
            <person name="Jin S."/>
            <person name="Zhang L."/>
        </authorList>
    </citation>
    <scope>NUCLEOTIDE SEQUENCE [LARGE SCALE GENOMIC DNA]</scope>
    <source>
        <strain evidence="1">SQ_2022a</strain>
    </source>
</reference>
<organism evidence="1 2">
    <name type="scientific">Camellia lanceoleosa</name>
    <dbReference type="NCBI Taxonomy" id="1840588"/>
    <lineage>
        <taxon>Eukaryota</taxon>
        <taxon>Viridiplantae</taxon>
        <taxon>Streptophyta</taxon>
        <taxon>Embryophyta</taxon>
        <taxon>Tracheophyta</taxon>
        <taxon>Spermatophyta</taxon>
        <taxon>Magnoliopsida</taxon>
        <taxon>eudicotyledons</taxon>
        <taxon>Gunneridae</taxon>
        <taxon>Pentapetalae</taxon>
        <taxon>asterids</taxon>
        <taxon>Ericales</taxon>
        <taxon>Theaceae</taxon>
        <taxon>Camellia</taxon>
    </lineage>
</organism>
<dbReference type="EMBL" id="CM045764">
    <property type="protein sequence ID" value="KAI8006545.1"/>
    <property type="molecule type" value="Genomic_DNA"/>
</dbReference>
<proteinExistence type="predicted"/>